<sequence length="388" mass="43830">MSRKRHLVDVASEDEMASQGPKKIGKSGGLAVLWVKSVNVQLQSYSQNHIDLSVQLENSQDCWRFTGVPVHLDEQTPASSYCPRTAGSCLYCSEELGRCLGPSTLEGVAAHIAACRADLSLWSKTVLKADKGNKKRLETELQRLSEGPRSSEVVERCAQLRHELERIAAHEETLWRQRSKEVWLREGDRNTGFFHRKASRRFQTNLITRLKNSAGLWVDNEKDIQQCIVDHFAHVYASNCPRQADIAKGTEHLRPVVDASMARELTMPYTETEVAHALFQMAPLKSPGPDGMFPIFFHKFWHIVRRDVVTCVLNLLNSYVMPKDLNATHIVLIPKCKRPEHLSQFRPISLCNVVYKIASKTIANRLKVFLDRIISPVQSAFCAGPAHL</sequence>
<dbReference type="PANTHER" id="PTHR46890">
    <property type="entry name" value="NON-LTR RETROLELEMENT REVERSE TRANSCRIPTASE-LIKE PROTEIN-RELATED"/>
    <property type="match status" value="1"/>
</dbReference>
<comment type="caution">
    <text evidence="2">The sequence shown here is derived from an EMBL/GenBank/DDBJ whole genome shotgun (WGS) entry which is preliminary data.</text>
</comment>
<proteinExistence type="predicted"/>
<dbReference type="AlphaFoldDB" id="A0AAW2T3Q2"/>
<protein>
    <recommendedName>
        <fullName evidence="3">Reverse transcriptase domain-containing protein</fullName>
    </recommendedName>
</protein>
<feature type="region of interest" description="Disordered" evidence="1">
    <location>
        <begin position="1"/>
        <end position="22"/>
    </location>
</feature>
<dbReference type="EMBL" id="JACGWJ010000009">
    <property type="protein sequence ID" value="KAL0399388.1"/>
    <property type="molecule type" value="Genomic_DNA"/>
</dbReference>
<dbReference type="InterPro" id="IPR052343">
    <property type="entry name" value="Retrotransposon-Effector_Assoc"/>
</dbReference>
<gene>
    <name evidence="2" type="ORF">Sradi_2282100</name>
</gene>
<evidence type="ECO:0000313" key="2">
    <source>
        <dbReference type="EMBL" id="KAL0399388.1"/>
    </source>
</evidence>
<reference evidence="2" key="2">
    <citation type="journal article" date="2024" name="Plant">
        <title>Genomic evolution and insights into agronomic trait innovations of Sesamum species.</title>
        <authorList>
            <person name="Miao H."/>
            <person name="Wang L."/>
            <person name="Qu L."/>
            <person name="Liu H."/>
            <person name="Sun Y."/>
            <person name="Le M."/>
            <person name="Wang Q."/>
            <person name="Wei S."/>
            <person name="Zheng Y."/>
            <person name="Lin W."/>
            <person name="Duan Y."/>
            <person name="Cao H."/>
            <person name="Xiong S."/>
            <person name="Wang X."/>
            <person name="Wei L."/>
            <person name="Li C."/>
            <person name="Ma Q."/>
            <person name="Ju M."/>
            <person name="Zhao R."/>
            <person name="Li G."/>
            <person name="Mu C."/>
            <person name="Tian Q."/>
            <person name="Mei H."/>
            <person name="Zhang T."/>
            <person name="Gao T."/>
            <person name="Zhang H."/>
        </authorList>
    </citation>
    <scope>NUCLEOTIDE SEQUENCE</scope>
    <source>
        <strain evidence="2">G02</strain>
    </source>
</reference>
<organism evidence="2">
    <name type="scientific">Sesamum radiatum</name>
    <name type="common">Black benniseed</name>
    <dbReference type="NCBI Taxonomy" id="300843"/>
    <lineage>
        <taxon>Eukaryota</taxon>
        <taxon>Viridiplantae</taxon>
        <taxon>Streptophyta</taxon>
        <taxon>Embryophyta</taxon>
        <taxon>Tracheophyta</taxon>
        <taxon>Spermatophyta</taxon>
        <taxon>Magnoliopsida</taxon>
        <taxon>eudicotyledons</taxon>
        <taxon>Gunneridae</taxon>
        <taxon>Pentapetalae</taxon>
        <taxon>asterids</taxon>
        <taxon>lamiids</taxon>
        <taxon>Lamiales</taxon>
        <taxon>Pedaliaceae</taxon>
        <taxon>Sesamum</taxon>
    </lineage>
</organism>
<name>A0AAW2T3Q2_SESRA</name>
<evidence type="ECO:0008006" key="3">
    <source>
        <dbReference type="Google" id="ProtNLM"/>
    </source>
</evidence>
<dbReference type="PANTHER" id="PTHR46890:SF48">
    <property type="entry name" value="RNA-DIRECTED DNA POLYMERASE"/>
    <property type="match status" value="1"/>
</dbReference>
<accession>A0AAW2T3Q2</accession>
<reference evidence="2" key="1">
    <citation type="submission" date="2020-06" db="EMBL/GenBank/DDBJ databases">
        <authorList>
            <person name="Li T."/>
            <person name="Hu X."/>
            <person name="Zhang T."/>
            <person name="Song X."/>
            <person name="Zhang H."/>
            <person name="Dai N."/>
            <person name="Sheng W."/>
            <person name="Hou X."/>
            <person name="Wei L."/>
        </authorList>
    </citation>
    <scope>NUCLEOTIDE SEQUENCE</scope>
    <source>
        <strain evidence="2">G02</strain>
        <tissue evidence="2">Leaf</tissue>
    </source>
</reference>
<evidence type="ECO:0000256" key="1">
    <source>
        <dbReference type="SAM" id="MobiDB-lite"/>
    </source>
</evidence>